<dbReference type="PANTHER" id="PTHR16222">
    <property type="entry name" value="ADP-RIBOSYLGLYCOHYDROLASE"/>
    <property type="match status" value="1"/>
</dbReference>
<dbReference type="EMBL" id="QMDX01000007">
    <property type="protein sequence ID" value="TSD13517.1"/>
    <property type="molecule type" value="Genomic_DNA"/>
</dbReference>
<evidence type="ECO:0000256" key="1">
    <source>
        <dbReference type="ARBA" id="ARBA00010702"/>
    </source>
</evidence>
<dbReference type="AlphaFoldDB" id="A0A554N7Y6"/>
<feature type="binding site" evidence="3">
    <location>
        <position position="267"/>
    </location>
    <ligand>
        <name>Mg(2+)</name>
        <dbReference type="ChEBI" id="CHEBI:18420"/>
        <label>1</label>
    </ligand>
</feature>
<evidence type="ECO:0000256" key="3">
    <source>
        <dbReference type="PIRSR" id="PIRSR605502-1"/>
    </source>
</evidence>
<organism evidence="5 6">
    <name type="scientific">Haloglomus irregulare</name>
    <dbReference type="NCBI Taxonomy" id="2234134"/>
    <lineage>
        <taxon>Archaea</taxon>
        <taxon>Methanobacteriati</taxon>
        <taxon>Methanobacteriota</taxon>
        <taxon>Stenosarchaea group</taxon>
        <taxon>Halobacteria</taxon>
        <taxon>Halobacteriales</taxon>
        <taxon>Natronomonadaceae</taxon>
        <taxon>Haloglomus</taxon>
    </lineage>
</organism>
<keyword evidence="6" id="KW-1185">Reference proteome</keyword>
<protein>
    <recommendedName>
        <fullName evidence="7">ADP-ribosyl-[dinitrogen reductase] hydrolase</fullName>
    </recommendedName>
</protein>
<dbReference type="InParanoid" id="A0A554N7Y6"/>
<evidence type="ECO:0008006" key="7">
    <source>
        <dbReference type="Google" id="ProtNLM"/>
    </source>
</evidence>
<keyword evidence="2" id="KW-0378">Hydrolase</keyword>
<gene>
    <name evidence="5" type="ORF">DP107_11880</name>
</gene>
<keyword evidence="3" id="KW-0479">Metal-binding</keyword>
<dbReference type="InterPro" id="IPR005502">
    <property type="entry name" value="Ribosyl_crysJ1"/>
</dbReference>
<evidence type="ECO:0000313" key="5">
    <source>
        <dbReference type="EMBL" id="TSD13517.1"/>
    </source>
</evidence>
<sequence>MDETANGQSCLLGLACGDALGRPVEFKSAEEIASQHGEVTEMLGHGTHGQPPGTITDDTEMALCIAESLVDRRGFDPADVADRFVDWLDSDPFDIGLMTRDSLSRIRQGTSWNDAGADVWESRPEGSNAGNGSVMRCAPHAIAFRHFDAELTQVSQLSSAITHADPRCQWGCVILNRTLANLIHDERDPLGTALKDTYSAPDELQTALTQVQEVVTGDRDSAVFETQLATSGYVVDSLQAGLYYGLTAESAETAIVQAVNSGGDTDTVGAIAGAVAGARFGSTDLPNRWIEEIEESDRLKRLAQRLLTIRMQIPGRGSTTMDDGTLIFKERTIEGPAYISAREFQEATIGHRPHPAPHRTIRTAYHELTPARAAMLDWERRAYAVDSGRCSTYAGPQIDLDAEPGFSQPTLVPVPQYPFVDAFDELPEQDQQRIMRDGQAAADAFVRAYAAFAGIRHPITETETDTVGIERMDPIAGATRVLVGTFADAGEALLRSNESGGYDSPAEIEAAFDISVAEGVIADHPRAVYDVAEIFPQLASGTGAILDYLTQLRPPQQQQTLTDTSPEDQLTDLRDTAHTMVGELHVMYESLRRVAVRHPEIEHENSKRTVSYRPSIPQTTSRSVESRLTSRAGTEVSPPLPTAARRPVPFLDAGSTLRHPNS</sequence>
<dbReference type="PANTHER" id="PTHR16222:SF24">
    <property type="entry name" value="ADP-RIBOSYLHYDROLASE ARH3"/>
    <property type="match status" value="1"/>
</dbReference>
<dbReference type="GO" id="GO:0016787">
    <property type="term" value="F:hydrolase activity"/>
    <property type="evidence" value="ECO:0007669"/>
    <property type="project" value="UniProtKB-KW"/>
</dbReference>
<evidence type="ECO:0000256" key="4">
    <source>
        <dbReference type="SAM" id="MobiDB-lite"/>
    </source>
</evidence>
<feature type="region of interest" description="Disordered" evidence="4">
    <location>
        <begin position="600"/>
        <end position="662"/>
    </location>
</feature>
<feature type="compositionally biased region" description="Polar residues" evidence="4">
    <location>
        <begin position="616"/>
        <end position="632"/>
    </location>
</feature>
<feature type="binding site" evidence="3">
    <location>
        <position position="266"/>
    </location>
    <ligand>
        <name>Mg(2+)</name>
        <dbReference type="ChEBI" id="CHEBI:18420"/>
        <label>1</label>
    </ligand>
</feature>
<feature type="binding site" evidence="3">
    <location>
        <position position="58"/>
    </location>
    <ligand>
        <name>Mg(2+)</name>
        <dbReference type="ChEBI" id="CHEBI:18420"/>
        <label>1</label>
    </ligand>
</feature>
<reference evidence="5 6" key="1">
    <citation type="submission" date="2018-06" db="EMBL/GenBank/DDBJ databases">
        <title>Natronomonas sp. F16-60 a new haloarchaeon isolated from a solar saltern of Isla Cristina, Huelva, Spain.</title>
        <authorList>
            <person name="Duran-Viseras A."/>
            <person name="Sanchez-Porro C."/>
            <person name="Ventosa A."/>
        </authorList>
    </citation>
    <scope>NUCLEOTIDE SEQUENCE [LARGE SCALE GENOMIC DNA]</scope>
    <source>
        <strain evidence="5 6">F16-60</strain>
    </source>
</reference>
<evidence type="ECO:0000256" key="2">
    <source>
        <dbReference type="ARBA" id="ARBA00022801"/>
    </source>
</evidence>
<comment type="cofactor">
    <cofactor evidence="3">
        <name>Mg(2+)</name>
        <dbReference type="ChEBI" id="CHEBI:18420"/>
    </cofactor>
    <text evidence="3">Binds 2 magnesium ions per subunit.</text>
</comment>
<feature type="binding site" evidence="3">
    <location>
        <position position="264"/>
    </location>
    <ligand>
        <name>Mg(2+)</name>
        <dbReference type="ChEBI" id="CHEBI:18420"/>
        <label>1</label>
    </ligand>
</feature>
<feature type="binding site" evidence="3">
    <location>
        <position position="57"/>
    </location>
    <ligand>
        <name>Mg(2+)</name>
        <dbReference type="ChEBI" id="CHEBI:18420"/>
        <label>1</label>
    </ligand>
</feature>
<dbReference type="GO" id="GO:0046872">
    <property type="term" value="F:metal ion binding"/>
    <property type="evidence" value="ECO:0007669"/>
    <property type="project" value="UniProtKB-KW"/>
</dbReference>
<name>A0A554N7Y6_9EURY</name>
<proteinExistence type="inferred from homology"/>
<dbReference type="InterPro" id="IPR036705">
    <property type="entry name" value="Ribosyl_crysJ1_sf"/>
</dbReference>
<comment type="similarity">
    <text evidence="1">Belongs to the ADP-ribosylglycohydrolase family.</text>
</comment>
<dbReference type="Pfam" id="PF03747">
    <property type="entry name" value="ADP_ribosyl_GH"/>
    <property type="match status" value="1"/>
</dbReference>
<dbReference type="Gene3D" id="1.10.4080.10">
    <property type="entry name" value="ADP-ribosylation/Crystallin J1"/>
    <property type="match status" value="1"/>
</dbReference>
<dbReference type="Proteomes" id="UP000319894">
    <property type="component" value="Unassembled WGS sequence"/>
</dbReference>
<comment type="caution">
    <text evidence="5">The sequence shown here is derived from an EMBL/GenBank/DDBJ whole genome shotgun (WGS) entry which is preliminary data.</text>
</comment>
<dbReference type="RefSeq" id="WP_144262380.1">
    <property type="nucleotide sequence ID" value="NZ_QMDX01000007.1"/>
</dbReference>
<dbReference type="SUPFAM" id="SSF101478">
    <property type="entry name" value="ADP-ribosylglycohydrolase"/>
    <property type="match status" value="1"/>
</dbReference>
<dbReference type="InterPro" id="IPR050792">
    <property type="entry name" value="ADP-ribosylglycohydrolase"/>
</dbReference>
<keyword evidence="3" id="KW-0460">Magnesium</keyword>
<evidence type="ECO:0000313" key="6">
    <source>
        <dbReference type="Proteomes" id="UP000319894"/>
    </source>
</evidence>
<dbReference type="OrthoDB" id="114878at2157"/>
<feature type="binding site" evidence="3">
    <location>
        <position position="56"/>
    </location>
    <ligand>
        <name>Mg(2+)</name>
        <dbReference type="ChEBI" id="CHEBI:18420"/>
        <label>1</label>
    </ligand>
</feature>
<accession>A0A554N7Y6</accession>